<feature type="domain" description="Ketoreductase" evidence="2">
    <location>
        <begin position="6"/>
        <end position="182"/>
    </location>
</feature>
<dbReference type="SMART" id="SM00822">
    <property type="entry name" value="PKS_KR"/>
    <property type="match status" value="1"/>
</dbReference>
<evidence type="ECO:0000313" key="3">
    <source>
        <dbReference type="EMBL" id="QVL31992.1"/>
    </source>
</evidence>
<evidence type="ECO:0000256" key="1">
    <source>
        <dbReference type="ARBA" id="ARBA00007637"/>
    </source>
</evidence>
<dbReference type="InterPro" id="IPR001509">
    <property type="entry name" value="Epimerase_deHydtase"/>
</dbReference>
<gene>
    <name evidence="3" type="ORF">KIH39_24680</name>
</gene>
<dbReference type="InterPro" id="IPR036291">
    <property type="entry name" value="NAD(P)-bd_dom_sf"/>
</dbReference>
<dbReference type="SUPFAM" id="SSF51735">
    <property type="entry name" value="NAD(P)-binding Rossmann-fold domains"/>
    <property type="match status" value="1"/>
</dbReference>
<accession>A0A8E6B4X6</accession>
<protein>
    <submittedName>
        <fullName evidence="3">NAD(P)-dependent oxidoreductase</fullName>
    </submittedName>
</protein>
<dbReference type="PANTHER" id="PTHR43000">
    <property type="entry name" value="DTDP-D-GLUCOSE 4,6-DEHYDRATASE-RELATED"/>
    <property type="match status" value="1"/>
</dbReference>
<name>A0A8E6B4X6_9BACT</name>
<sequence length="316" mass="35345">MTSPREPVLITGGSGFIGAFLAHELIEAGCDVHLLLRPEYQTWRLADIAGRFTPHFANLCDTEATKRLIEQIRPQVIYHLGTHGAYPSQNNRTEILATNLLGTANLIDALHGHDFQAFVHTGSSSEYGHKTSAMQTADRLDPRSDYGVSKAAATLLCQAEAFKNRPFSTVRVFAAYGPWEEPSRLVPYVMEMCARGIRPKVSAGQQPRDFIYVGDVTALLQHVAATPELRRGIWHAGTGAQSTVRDMIETIVSVCTQNRILPEYGAIELRPDEPTCWVADVRETFEKTGWKPKHTLQSGVREMWKWYQQRDLKKAA</sequence>
<reference evidence="3" key="1">
    <citation type="submission" date="2021-05" db="EMBL/GenBank/DDBJ databases">
        <title>Complete genome sequence of the cellulolytic planctomycete Telmatocola sphagniphila SP2T and characterization of the first cellulase from planctomycetes.</title>
        <authorList>
            <person name="Rakitin A.L."/>
            <person name="Beletsky A.V."/>
            <person name="Naumoff D.G."/>
            <person name="Kulichevskaya I.S."/>
            <person name="Mardanov A.V."/>
            <person name="Ravin N.V."/>
            <person name="Dedysh S.N."/>
        </authorList>
    </citation>
    <scope>NUCLEOTIDE SEQUENCE</scope>
    <source>
        <strain evidence="3">SP2T</strain>
    </source>
</reference>
<dbReference type="AlphaFoldDB" id="A0A8E6B4X6"/>
<proteinExistence type="inferred from homology"/>
<dbReference type="Gene3D" id="3.40.50.720">
    <property type="entry name" value="NAD(P)-binding Rossmann-like Domain"/>
    <property type="match status" value="1"/>
</dbReference>
<dbReference type="InterPro" id="IPR057326">
    <property type="entry name" value="KR_dom"/>
</dbReference>
<keyword evidence="4" id="KW-1185">Reference proteome</keyword>
<dbReference type="EMBL" id="CP074694">
    <property type="protein sequence ID" value="QVL31992.1"/>
    <property type="molecule type" value="Genomic_DNA"/>
</dbReference>
<dbReference type="RefSeq" id="WP_213496529.1">
    <property type="nucleotide sequence ID" value="NZ_CP074694.1"/>
</dbReference>
<organism evidence="3 4">
    <name type="scientific">Telmatocola sphagniphila</name>
    <dbReference type="NCBI Taxonomy" id="1123043"/>
    <lineage>
        <taxon>Bacteria</taxon>
        <taxon>Pseudomonadati</taxon>
        <taxon>Planctomycetota</taxon>
        <taxon>Planctomycetia</taxon>
        <taxon>Gemmatales</taxon>
        <taxon>Gemmataceae</taxon>
    </lineage>
</organism>
<evidence type="ECO:0000313" key="4">
    <source>
        <dbReference type="Proteomes" id="UP000676194"/>
    </source>
</evidence>
<dbReference type="Proteomes" id="UP000676194">
    <property type="component" value="Chromosome"/>
</dbReference>
<dbReference type="KEGG" id="tsph:KIH39_24680"/>
<comment type="similarity">
    <text evidence="1">Belongs to the NAD(P)-dependent epimerase/dehydratase family.</text>
</comment>
<evidence type="ECO:0000259" key="2">
    <source>
        <dbReference type="SMART" id="SM00822"/>
    </source>
</evidence>
<dbReference type="Pfam" id="PF01370">
    <property type="entry name" value="Epimerase"/>
    <property type="match status" value="1"/>
</dbReference>